<dbReference type="PANTHER" id="PTHR32071">
    <property type="entry name" value="TRANSCRIPTIONAL REGULATORY PROTEIN"/>
    <property type="match status" value="1"/>
</dbReference>
<evidence type="ECO:0000313" key="10">
    <source>
        <dbReference type="Proteomes" id="UP000001296"/>
    </source>
</evidence>
<dbReference type="PROSITE" id="PS00688">
    <property type="entry name" value="SIGMA54_INTERACT_3"/>
    <property type="match status" value="1"/>
</dbReference>
<name>E0RTW2_WINT6</name>
<feature type="domain" description="Response regulatory" evidence="8">
    <location>
        <begin position="1"/>
        <end position="114"/>
    </location>
</feature>
<dbReference type="SMART" id="SM00382">
    <property type="entry name" value="AAA"/>
    <property type="match status" value="1"/>
</dbReference>
<comment type="caution">
    <text evidence="6">Lacks conserved residue(s) required for the propagation of feature annotation.</text>
</comment>
<gene>
    <name evidence="9" type="ordered locus">STHERM_c00420</name>
</gene>
<dbReference type="EMBL" id="CP001698">
    <property type="protein sequence ID" value="ADN01018.1"/>
    <property type="molecule type" value="Genomic_DNA"/>
</dbReference>
<dbReference type="SUPFAM" id="SSF52172">
    <property type="entry name" value="CheY-like"/>
    <property type="match status" value="1"/>
</dbReference>
<evidence type="ECO:0000259" key="8">
    <source>
        <dbReference type="PROSITE" id="PS50110"/>
    </source>
</evidence>
<evidence type="ECO:0000259" key="7">
    <source>
        <dbReference type="PROSITE" id="PS50045"/>
    </source>
</evidence>
<evidence type="ECO:0000256" key="5">
    <source>
        <dbReference type="ARBA" id="ARBA00023163"/>
    </source>
</evidence>
<dbReference type="Pfam" id="PF00158">
    <property type="entry name" value="Sigma54_activat"/>
    <property type="match status" value="1"/>
</dbReference>
<protein>
    <submittedName>
        <fullName evidence="9">Transcriptional regulatory protein</fullName>
    </submittedName>
</protein>
<dbReference type="PROSITE" id="PS50110">
    <property type="entry name" value="RESPONSE_REGULATORY"/>
    <property type="match status" value="1"/>
</dbReference>
<dbReference type="GO" id="GO:0006355">
    <property type="term" value="P:regulation of DNA-templated transcription"/>
    <property type="evidence" value="ECO:0007669"/>
    <property type="project" value="InterPro"/>
</dbReference>
<dbReference type="InterPro" id="IPR003593">
    <property type="entry name" value="AAA+_ATPase"/>
</dbReference>
<reference evidence="9 10" key="2">
    <citation type="journal article" date="2010" name="J. Bacteriol.">
        <title>Genome sequence of the polysaccharide-degrading, thermophilic anaerobe Spirochaeta thermophila DSM 6192.</title>
        <authorList>
            <person name="Angelov A."/>
            <person name="Liebl S."/>
            <person name="Ballschmiter M."/>
            <person name="Bomeke M."/>
            <person name="Lehmann R."/>
            <person name="Liesegang H."/>
            <person name="Daniel R."/>
            <person name="Liebl W."/>
        </authorList>
    </citation>
    <scope>NUCLEOTIDE SEQUENCE [LARGE SCALE GENOMIC DNA]</scope>
    <source>
        <strain evidence="10">ATCC 49972 / DSM 6192 / RI 19.B1</strain>
    </source>
</reference>
<dbReference type="GO" id="GO:0000160">
    <property type="term" value="P:phosphorelay signal transduction system"/>
    <property type="evidence" value="ECO:0007669"/>
    <property type="project" value="InterPro"/>
</dbReference>
<dbReference type="PaxDb" id="665571-STHERM_c00420"/>
<dbReference type="eggNOG" id="COG2204">
    <property type="taxonomic scope" value="Bacteria"/>
</dbReference>
<evidence type="ECO:0000313" key="9">
    <source>
        <dbReference type="EMBL" id="ADN01018.1"/>
    </source>
</evidence>
<evidence type="ECO:0000256" key="1">
    <source>
        <dbReference type="ARBA" id="ARBA00022741"/>
    </source>
</evidence>
<dbReference type="InterPro" id="IPR025944">
    <property type="entry name" value="Sigma_54_int_dom_CS"/>
</dbReference>
<dbReference type="Gene3D" id="3.40.50.2300">
    <property type="match status" value="1"/>
</dbReference>
<dbReference type="InterPro" id="IPR027417">
    <property type="entry name" value="P-loop_NTPase"/>
</dbReference>
<dbReference type="PROSITE" id="PS50045">
    <property type="entry name" value="SIGMA54_INTERACT_4"/>
    <property type="match status" value="1"/>
</dbReference>
<feature type="domain" description="Sigma-54 factor interaction" evidence="7">
    <location>
        <begin position="133"/>
        <end position="360"/>
    </location>
</feature>
<evidence type="ECO:0000256" key="2">
    <source>
        <dbReference type="ARBA" id="ARBA00022840"/>
    </source>
</evidence>
<keyword evidence="3" id="KW-0805">Transcription regulation</keyword>
<dbReference type="GO" id="GO:0005524">
    <property type="term" value="F:ATP binding"/>
    <property type="evidence" value="ECO:0007669"/>
    <property type="project" value="UniProtKB-KW"/>
</dbReference>
<dbReference type="PROSITE" id="PS00676">
    <property type="entry name" value="SIGMA54_INTERACT_2"/>
    <property type="match status" value="1"/>
</dbReference>
<evidence type="ECO:0000256" key="3">
    <source>
        <dbReference type="ARBA" id="ARBA00023015"/>
    </source>
</evidence>
<dbReference type="InterPro" id="IPR025943">
    <property type="entry name" value="Sigma_54_int_dom_ATP-bd_2"/>
</dbReference>
<dbReference type="FunFam" id="3.40.50.300:FF:000006">
    <property type="entry name" value="DNA-binding transcriptional regulator NtrC"/>
    <property type="match status" value="1"/>
</dbReference>
<dbReference type="Gene3D" id="3.40.50.300">
    <property type="entry name" value="P-loop containing nucleotide triphosphate hydrolases"/>
    <property type="match status" value="1"/>
</dbReference>
<organism evidence="9 10">
    <name type="scientific">Winmispira thermophila (strain ATCC 49972 / DSM 6192 / RI 19.B1)</name>
    <name type="common">Spirochaeta thermophila</name>
    <dbReference type="NCBI Taxonomy" id="665571"/>
    <lineage>
        <taxon>Bacteria</taxon>
        <taxon>Pseudomonadati</taxon>
        <taxon>Spirochaetota</taxon>
        <taxon>Spirochaetia</taxon>
        <taxon>Winmispirales</taxon>
        <taxon>Winmispiraceae</taxon>
        <taxon>Winmispira</taxon>
    </lineage>
</organism>
<dbReference type="InterPro" id="IPR058031">
    <property type="entry name" value="AAA_lid_NorR"/>
</dbReference>
<dbReference type="PANTHER" id="PTHR32071:SF117">
    <property type="entry name" value="PTS-DEPENDENT DIHYDROXYACETONE KINASE OPERON REGULATORY PROTEIN-RELATED"/>
    <property type="match status" value="1"/>
</dbReference>
<dbReference type="InterPro" id="IPR001789">
    <property type="entry name" value="Sig_transdc_resp-reg_receiver"/>
</dbReference>
<sequence length="378" mass="41996">MIKVALIDMKGGSEDFFRLLLPEDVSMVLVDEAAVKVRLGDERPDAVILVHGAGDEWQGVARTLGDVFPHIPLILCSPDPSPHTVVRGMDLGAVDYLPFPPERDALHRALQRALRCKGYSSPAVEDRSPLERLVGKSESIVKIREYISVVARVKETVLIQGPTGTGKELVARILHDLSPRREMPFVAVNCGALPPSLIEAELFGTEEGAYTDARRRPGLFEQADGGTLFLDEVGELPADLQVKFLRVLEEGSVVRVGGHRSIRVDVRVVCATHRDLAGEVKRGRFRADLFYRINVLKISIPPLTDRKEDIPLLASYFTRMLADQYGCPARISSGAMDRLLSYDWPGNVRELKNVLTRAVLEARFRGLEMITPDLVRFE</sequence>
<keyword evidence="4" id="KW-0238">DNA-binding</keyword>
<keyword evidence="5" id="KW-0804">Transcription</keyword>
<dbReference type="SUPFAM" id="SSF52540">
    <property type="entry name" value="P-loop containing nucleoside triphosphate hydrolases"/>
    <property type="match status" value="1"/>
</dbReference>
<keyword evidence="1" id="KW-0547">Nucleotide-binding</keyword>
<dbReference type="Gene3D" id="1.10.8.60">
    <property type="match status" value="1"/>
</dbReference>
<reference key="1">
    <citation type="submission" date="2009-08" db="EMBL/GenBank/DDBJ databases">
        <title>The genome sequence of Spirochaeta thermophila DSM6192.</title>
        <authorList>
            <person name="Angelov A."/>
            <person name="Mientus M."/>
            <person name="Wittenberg S."/>
            <person name="Lehmann R."/>
            <person name="Liesegang H."/>
            <person name="Daniel R."/>
            <person name="Liebl W."/>
        </authorList>
    </citation>
    <scope>NUCLEOTIDE SEQUENCE</scope>
    <source>
        <strain>DSM 6192</strain>
    </source>
</reference>
<dbReference type="InterPro" id="IPR002078">
    <property type="entry name" value="Sigma_54_int"/>
</dbReference>
<accession>E0RTW2</accession>
<evidence type="ECO:0000256" key="6">
    <source>
        <dbReference type="PROSITE-ProRule" id="PRU00169"/>
    </source>
</evidence>
<dbReference type="Proteomes" id="UP000001296">
    <property type="component" value="Chromosome"/>
</dbReference>
<dbReference type="CDD" id="cd00009">
    <property type="entry name" value="AAA"/>
    <property type="match status" value="1"/>
</dbReference>
<dbReference type="GO" id="GO:0003677">
    <property type="term" value="F:DNA binding"/>
    <property type="evidence" value="ECO:0007669"/>
    <property type="project" value="UniProtKB-KW"/>
</dbReference>
<dbReference type="InterPro" id="IPR011006">
    <property type="entry name" value="CheY-like_superfamily"/>
</dbReference>
<dbReference type="HOGENOM" id="CLU_000445_0_6_12"/>
<dbReference type="AlphaFoldDB" id="E0RTW2"/>
<keyword evidence="2" id="KW-0067">ATP-binding</keyword>
<dbReference type="Pfam" id="PF25601">
    <property type="entry name" value="AAA_lid_14"/>
    <property type="match status" value="1"/>
</dbReference>
<proteinExistence type="predicted"/>
<evidence type="ECO:0000256" key="4">
    <source>
        <dbReference type="ARBA" id="ARBA00023125"/>
    </source>
</evidence>
<dbReference type="KEGG" id="sta:STHERM_c00420"/>